<evidence type="ECO:0000313" key="2">
    <source>
        <dbReference type="EMBL" id="CAI9261678.1"/>
    </source>
</evidence>
<evidence type="ECO:0000259" key="1">
    <source>
        <dbReference type="Pfam" id="PF23622"/>
    </source>
</evidence>
<reference evidence="2" key="1">
    <citation type="submission" date="2023-04" db="EMBL/GenBank/DDBJ databases">
        <authorList>
            <person name="Vijverberg K."/>
            <person name="Xiong W."/>
            <person name="Schranz E."/>
        </authorList>
    </citation>
    <scope>NUCLEOTIDE SEQUENCE</scope>
</reference>
<keyword evidence="3" id="KW-1185">Reference proteome</keyword>
<dbReference type="PANTHER" id="PTHR34145">
    <property type="entry name" value="OS02G0105600 PROTEIN"/>
    <property type="match status" value="1"/>
</dbReference>
<dbReference type="SUPFAM" id="SSF52047">
    <property type="entry name" value="RNI-like"/>
    <property type="match status" value="1"/>
</dbReference>
<dbReference type="EMBL" id="OX465086">
    <property type="protein sequence ID" value="CAI9261678.1"/>
    <property type="molecule type" value="Genomic_DNA"/>
</dbReference>
<name>A0AA35Y8E7_LACSI</name>
<dbReference type="InterPro" id="IPR053772">
    <property type="entry name" value="At1g61320/At1g61330-like"/>
</dbReference>
<evidence type="ECO:0000313" key="3">
    <source>
        <dbReference type="Proteomes" id="UP001177003"/>
    </source>
</evidence>
<organism evidence="2 3">
    <name type="scientific">Lactuca saligna</name>
    <name type="common">Willowleaf lettuce</name>
    <dbReference type="NCBI Taxonomy" id="75948"/>
    <lineage>
        <taxon>Eukaryota</taxon>
        <taxon>Viridiplantae</taxon>
        <taxon>Streptophyta</taxon>
        <taxon>Embryophyta</taxon>
        <taxon>Tracheophyta</taxon>
        <taxon>Spermatophyta</taxon>
        <taxon>Magnoliopsida</taxon>
        <taxon>eudicotyledons</taxon>
        <taxon>Gunneridae</taxon>
        <taxon>Pentapetalae</taxon>
        <taxon>asterids</taxon>
        <taxon>campanulids</taxon>
        <taxon>Asterales</taxon>
        <taxon>Asteraceae</taxon>
        <taxon>Cichorioideae</taxon>
        <taxon>Cichorieae</taxon>
        <taxon>Lactucinae</taxon>
        <taxon>Lactuca</taxon>
    </lineage>
</organism>
<dbReference type="Pfam" id="PF23622">
    <property type="entry name" value="LRR_At1g61320_AtMIF1"/>
    <property type="match status" value="1"/>
</dbReference>
<dbReference type="InterPro" id="IPR032675">
    <property type="entry name" value="LRR_dom_sf"/>
</dbReference>
<proteinExistence type="predicted"/>
<gene>
    <name evidence="2" type="ORF">LSALG_LOCUS2456</name>
</gene>
<sequence length="321" mass="36797">MEKRRRRRSQLEDIPNLYHDIQSRLPVEEAARTSVLSKSWLHAWYTIPIIRFPLTPATLVDKEEDKEKVKPMEELVDRTLIRYLRDNIPIEIVDLTIDMTNQELASLAEKWIRLMATKGSTLKQLSLRICISSDYSVTLPAEILSSGRNLTDLEISCSSSIGLQMMNPFSMTSHPVIINCVCLRRLQLKNVHISEEVLDDIFSICRLLVRVDLSCCSGFRRVKVQNLHRLNQFRINSAGKRNPVVLEINDVPNIRLFTLEGNTLLPSMDSLGSLTPLWLGGMIVDDAFLHIIKSKFPFLESLTLDMKLSKLESFDITHVLR</sequence>
<dbReference type="AlphaFoldDB" id="A0AA35Y8E7"/>
<dbReference type="InterPro" id="IPR055357">
    <property type="entry name" value="LRR_At1g61320_AtMIF1"/>
</dbReference>
<feature type="domain" description="At1g61320/AtMIF1 LRR" evidence="1">
    <location>
        <begin position="94"/>
        <end position="263"/>
    </location>
</feature>
<dbReference type="Gene3D" id="3.80.10.10">
    <property type="entry name" value="Ribonuclease Inhibitor"/>
    <property type="match status" value="1"/>
</dbReference>
<dbReference type="Proteomes" id="UP001177003">
    <property type="component" value="Chromosome 0"/>
</dbReference>
<accession>A0AA35Y8E7</accession>
<protein>
    <recommendedName>
        <fullName evidence="1">At1g61320/AtMIF1 LRR domain-containing protein</fullName>
    </recommendedName>
</protein>